<proteinExistence type="inferred from homology"/>
<evidence type="ECO:0000256" key="11">
    <source>
        <dbReference type="ARBA" id="ARBA00022694"/>
    </source>
</evidence>
<evidence type="ECO:0000256" key="10">
    <source>
        <dbReference type="ARBA" id="ARBA00022691"/>
    </source>
</evidence>
<dbReference type="InterPro" id="IPR029026">
    <property type="entry name" value="tRNA_m1G_MTases_N"/>
</dbReference>
<keyword evidence="10" id="KW-0949">S-adenosyl-L-methionine</keyword>
<feature type="non-terminal residue" evidence="14">
    <location>
        <position position="1"/>
    </location>
</feature>
<dbReference type="InterPro" id="IPR002845">
    <property type="entry name" value="tRNA_mtfrase_aTrm56"/>
</dbReference>
<evidence type="ECO:0000256" key="6">
    <source>
        <dbReference type="ARBA" id="ARBA00013709"/>
    </source>
</evidence>
<sequence length="123" mass="14305">IHVIHEFKKRKAVIIHLTMYGLPLKQVIGEIRRINKEQELLIIVGGPKVENEIFHLADYNVAVTSQPHSEVSALAVFLDWLHEGKELEKEFEDARLKITPQKQGKKIIRRDEAIHNYRTYPTS</sequence>
<dbReference type="AlphaFoldDB" id="A0A832ZW33"/>
<evidence type="ECO:0000256" key="8">
    <source>
        <dbReference type="ARBA" id="ARBA00022603"/>
    </source>
</evidence>
<dbReference type="PANTHER" id="PTHR42197">
    <property type="entry name" value="TRNA (CYTIDINE(56)-2'-O)-METHYLTRANSFERASE"/>
    <property type="match status" value="1"/>
</dbReference>
<comment type="function">
    <text evidence="1">Specifically catalyzes the AdoMet-dependent 2'-O-ribose methylation of cytidine at position 56 in tRNAs.</text>
</comment>
<gene>
    <name evidence="14" type="ORF">EYH45_05235</name>
</gene>
<dbReference type="InterPro" id="IPR029028">
    <property type="entry name" value="Alpha/beta_knot_MTases"/>
</dbReference>
<dbReference type="GO" id="GO:0106059">
    <property type="term" value="F:tRNA (cytidine(56)-2'-O)-methyltransferase activity"/>
    <property type="evidence" value="ECO:0007669"/>
    <property type="project" value="UniProtKB-EC"/>
</dbReference>
<dbReference type="EC" id="2.1.1.206" evidence="5"/>
<evidence type="ECO:0000256" key="1">
    <source>
        <dbReference type="ARBA" id="ARBA00003959"/>
    </source>
</evidence>
<comment type="subcellular location">
    <subcellularLocation>
        <location evidence="2">Cytoplasm</location>
    </subcellularLocation>
</comment>
<keyword evidence="8 14" id="KW-0489">Methyltransferase</keyword>
<evidence type="ECO:0000256" key="9">
    <source>
        <dbReference type="ARBA" id="ARBA00022679"/>
    </source>
</evidence>
<name>A0A832ZW33_CALS0</name>
<dbReference type="Proteomes" id="UP000608579">
    <property type="component" value="Unassembled WGS sequence"/>
</dbReference>
<comment type="catalytic activity">
    <reaction evidence="13">
        <text>cytidine(56) in tRNA + S-adenosyl-L-methionine = 2'-O-methylcytidine(56) in tRNA + S-adenosyl-L-homocysteine + H(+)</text>
        <dbReference type="Rhea" id="RHEA:42968"/>
        <dbReference type="Rhea" id="RHEA-COMP:10308"/>
        <dbReference type="Rhea" id="RHEA-COMP:10309"/>
        <dbReference type="ChEBI" id="CHEBI:15378"/>
        <dbReference type="ChEBI" id="CHEBI:57856"/>
        <dbReference type="ChEBI" id="CHEBI:59789"/>
        <dbReference type="ChEBI" id="CHEBI:74495"/>
        <dbReference type="ChEBI" id="CHEBI:82748"/>
        <dbReference type="EC" id="2.1.1.206"/>
    </reaction>
</comment>
<comment type="caution">
    <text evidence="14">The sequence shown here is derived from an EMBL/GenBank/DDBJ whole genome shotgun (WGS) entry which is preliminary data.</text>
</comment>
<dbReference type="Pfam" id="PF01994">
    <property type="entry name" value="Trm56"/>
    <property type="match status" value="1"/>
</dbReference>
<protein>
    <recommendedName>
        <fullName evidence="6">tRNA (cytidine(56)-2'-O)-methyltransferase</fullName>
        <ecNumber evidence="5">2.1.1.206</ecNumber>
    </recommendedName>
    <alternativeName>
        <fullName evidence="12">tRNA ribose 2'-O-methyltransferase aTrm56</fullName>
    </alternativeName>
</protein>
<comment type="subunit">
    <text evidence="4">Homodimer.</text>
</comment>
<dbReference type="SUPFAM" id="SSF75217">
    <property type="entry name" value="alpha/beta knot"/>
    <property type="match status" value="1"/>
</dbReference>
<evidence type="ECO:0000256" key="13">
    <source>
        <dbReference type="ARBA" id="ARBA00047792"/>
    </source>
</evidence>
<accession>A0A832ZW33</accession>
<organism evidence="14 15">
    <name type="scientific">Caldiarchaeum subterraneum</name>
    <dbReference type="NCBI Taxonomy" id="311458"/>
    <lineage>
        <taxon>Archaea</taxon>
        <taxon>Nitrososphaerota</taxon>
        <taxon>Candidatus Caldarchaeales</taxon>
        <taxon>Candidatus Caldarchaeaceae</taxon>
        <taxon>Candidatus Caldarchaeum</taxon>
    </lineage>
</organism>
<evidence type="ECO:0000256" key="2">
    <source>
        <dbReference type="ARBA" id="ARBA00004496"/>
    </source>
</evidence>
<keyword evidence="9 14" id="KW-0808">Transferase</keyword>
<evidence type="ECO:0000256" key="12">
    <source>
        <dbReference type="ARBA" id="ARBA00029826"/>
    </source>
</evidence>
<dbReference type="GO" id="GO:0002128">
    <property type="term" value="P:tRNA nucleoside ribose methylation"/>
    <property type="evidence" value="ECO:0007669"/>
    <property type="project" value="InterPro"/>
</dbReference>
<evidence type="ECO:0000256" key="7">
    <source>
        <dbReference type="ARBA" id="ARBA00022490"/>
    </source>
</evidence>
<evidence type="ECO:0000256" key="3">
    <source>
        <dbReference type="ARBA" id="ARBA00010324"/>
    </source>
</evidence>
<comment type="similarity">
    <text evidence="3">Belongs to the aTrm56 family.</text>
</comment>
<dbReference type="PANTHER" id="PTHR42197:SF1">
    <property type="entry name" value="TRNA (CYTIDINE(56)-2'-O)-METHYLTRANSFERASE"/>
    <property type="match status" value="1"/>
</dbReference>
<keyword evidence="7" id="KW-0963">Cytoplasm</keyword>
<dbReference type="EMBL" id="DQVM01000101">
    <property type="protein sequence ID" value="HIQ29950.1"/>
    <property type="molecule type" value="Genomic_DNA"/>
</dbReference>
<dbReference type="GO" id="GO:0005737">
    <property type="term" value="C:cytoplasm"/>
    <property type="evidence" value="ECO:0007669"/>
    <property type="project" value="UniProtKB-SubCell"/>
</dbReference>
<evidence type="ECO:0000256" key="4">
    <source>
        <dbReference type="ARBA" id="ARBA00011738"/>
    </source>
</evidence>
<reference evidence="14" key="1">
    <citation type="journal article" date="2020" name="ISME J.">
        <title>Gammaproteobacteria mediating utilization of methyl-, sulfur- and petroleum organic compounds in deep ocean hydrothermal plumes.</title>
        <authorList>
            <person name="Zhou Z."/>
            <person name="Liu Y."/>
            <person name="Pan J."/>
            <person name="Cron B.R."/>
            <person name="Toner B.M."/>
            <person name="Anantharaman K."/>
            <person name="Breier J.A."/>
            <person name="Dick G.J."/>
            <person name="Li M."/>
        </authorList>
    </citation>
    <scope>NUCLEOTIDE SEQUENCE</scope>
    <source>
        <strain evidence="14">SZUA-1515</strain>
    </source>
</reference>
<evidence type="ECO:0000256" key="5">
    <source>
        <dbReference type="ARBA" id="ARBA00012624"/>
    </source>
</evidence>
<keyword evidence="11" id="KW-0819">tRNA processing</keyword>
<evidence type="ECO:0000313" key="14">
    <source>
        <dbReference type="EMBL" id="HIQ29950.1"/>
    </source>
</evidence>
<dbReference type="Gene3D" id="3.40.1280.10">
    <property type="match status" value="1"/>
</dbReference>
<evidence type="ECO:0000313" key="15">
    <source>
        <dbReference type="Proteomes" id="UP000608579"/>
    </source>
</evidence>